<feature type="transmembrane region" description="Helical" evidence="9">
    <location>
        <begin position="75"/>
        <end position="95"/>
    </location>
</feature>
<name>A0A418Q6Z8_9CORY</name>
<dbReference type="Pfam" id="PF00664">
    <property type="entry name" value="ABC_membrane"/>
    <property type="match status" value="1"/>
</dbReference>
<keyword evidence="4" id="KW-1278">Translocase</keyword>
<gene>
    <name evidence="11" type="ORF">D3M95_05915</name>
</gene>
<dbReference type="InterPro" id="IPR011527">
    <property type="entry name" value="ABC1_TM_dom"/>
</dbReference>
<feature type="transmembrane region" description="Helical" evidence="9">
    <location>
        <begin position="177"/>
        <end position="200"/>
    </location>
</feature>
<evidence type="ECO:0000256" key="6">
    <source>
        <dbReference type="ARBA" id="ARBA00023136"/>
    </source>
</evidence>
<dbReference type="Pfam" id="PF00005">
    <property type="entry name" value="ABC_tran"/>
    <property type="match status" value="1"/>
</dbReference>
<comment type="subcellular location">
    <subcellularLocation>
        <location evidence="1">Cell inner membrane</location>
        <topology evidence="1">Multi-pass membrane protein</topology>
    </subcellularLocation>
</comment>
<dbReference type="SUPFAM" id="SSF90123">
    <property type="entry name" value="ABC transporter transmembrane region"/>
    <property type="match status" value="1"/>
</dbReference>
<protein>
    <submittedName>
        <fullName evidence="11">ABC transporter ATP-binding protein</fullName>
    </submittedName>
</protein>
<evidence type="ECO:0000256" key="5">
    <source>
        <dbReference type="ARBA" id="ARBA00022989"/>
    </source>
</evidence>
<feature type="transmembrane region" description="Helical" evidence="9">
    <location>
        <begin position="263"/>
        <end position="285"/>
    </location>
</feature>
<evidence type="ECO:0000256" key="4">
    <source>
        <dbReference type="ARBA" id="ARBA00022967"/>
    </source>
</evidence>
<keyword evidence="12" id="KW-1185">Reference proteome</keyword>
<reference evidence="11 12" key="1">
    <citation type="submission" date="2018-09" db="EMBL/GenBank/DDBJ databases">
        <title>Optimization and identification of Corynebacterium falsenii FN1-14 from fish paste.</title>
        <authorList>
            <person name="Daroonpunt R."/>
            <person name="Tanasupawat S."/>
        </authorList>
    </citation>
    <scope>NUCLEOTIDE SEQUENCE [LARGE SCALE GENOMIC DNA]</scope>
    <source>
        <strain evidence="11 12">FN1-14</strain>
    </source>
</reference>
<dbReference type="GO" id="GO:0140359">
    <property type="term" value="F:ABC-type transporter activity"/>
    <property type="evidence" value="ECO:0007669"/>
    <property type="project" value="InterPro"/>
</dbReference>
<accession>A0A418Q6Z8</accession>
<feature type="domain" description="ABC transmembrane type-1" evidence="10">
    <location>
        <begin position="45"/>
        <end position="318"/>
    </location>
</feature>
<proteinExistence type="inferred from homology"/>
<evidence type="ECO:0000313" key="12">
    <source>
        <dbReference type="Proteomes" id="UP000285278"/>
    </source>
</evidence>
<evidence type="ECO:0000256" key="1">
    <source>
        <dbReference type="ARBA" id="ARBA00004429"/>
    </source>
</evidence>
<sequence>MNTWSWFAPDTPPSGSDSLRPQRWTSPRRLALDATFSHRLAVTCAIIGSLADAAAGAVVAQVVGRASDAAFGDGAIGAMVIACLLLVGLFFISWLGSITAESLLFLGEQRTIHDLRLFTVRRLLGSNANLNSGEVLSTVDEDSNQLGQLKFLFDFPLVMAGFVVSSSVVLWELSPLVSALLILGAVCTALASAATAKPIARVSAQRRKREAITVSLATDAAQGARVLKGLGAIETTKRRFDAAADDALSVMIRDARITQFLTFVRQLVPTAFTVLIMVITGVWAFNGQITPGQFLSAALLVPPGLTVMGISLGLLTDFWARGTTAARRMLALLSTIEEPTDSDATSHPDPQATPGAPELVPGLNVWVTHSAEGHHKTQQWTQHLAARDGVIAVPHRVAVFEGTLADNIWPLGAPGSAEGSAGSAQGAVEGILEAAQCSDIVARLGGLDGLVGESGLTLSGGQRQRVALARALATEAPVLILDEPTTGLDAVTLTRVADNVARWRRDKKTIVITTSPAWAAQADKVVTL</sequence>
<evidence type="ECO:0000256" key="3">
    <source>
        <dbReference type="ARBA" id="ARBA00022692"/>
    </source>
</evidence>
<dbReference type="InterPro" id="IPR039421">
    <property type="entry name" value="Type_1_exporter"/>
</dbReference>
<evidence type="ECO:0000256" key="8">
    <source>
        <dbReference type="SAM" id="MobiDB-lite"/>
    </source>
</evidence>
<keyword evidence="2" id="KW-1003">Cell membrane</keyword>
<feature type="compositionally biased region" description="Polar residues" evidence="8">
    <location>
        <begin position="13"/>
        <end position="22"/>
    </location>
</feature>
<feature type="transmembrane region" description="Helical" evidence="9">
    <location>
        <begin position="151"/>
        <end position="171"/>
    </location>
</feature>
<dbReference type="Gene3D" id="3.40.50.300">
    <property type="entry name" value="P-loop containing nucleotide triphosphate hydrolases"/>
    <property type="match status" value="1"/>
</dbReference>
<keyword evidence="11" id="KW-0547">Nucleotide-binding</keyword>
<dbReference type="GO" id="GO:0005886">
    <property type="term" value="C:plasma membrane"/>
    <property type="evidence" value="ECO:0007669"/>
    <property type="project" value="UniProtKB-SubCell"/>
</dbReference>
<dbReference type="InterPro" id="IPR017871">
    <property type="entry name" value="ABC_transporter-like_CS"/>
</dbReference>
<evidence type="ECO:0000259" key="10">
    <source>
        <dbReference type="PROSITE" id="PS50929"/>
    </source>
</evidence>
<dbReference type="InterPro" id="IPR003439">
    <property type="entry name" value="ABC_transporter-like_ATP-bd"/>
</dbReference>
<keyword evidence="11" id="KW-0067">ATP-binding</keyword>
<evidence type="ECO:0000313" key="11">
    <source>
        <dbReference type="EMBL" id="RIX34844.1"/>
    </source>
</evidence>
<feature type="transmembrane region" description="Helical" evidence="9">
    <location>
        <begin position="40"/>
        <end position="63"/>
    </location>
</feature>
<comment type="caution">
    <text evidence="11">The sequence shown here is derived from an EMBL/GenBank/DDBJ whole genome shotgun (WGS) entry which is preliminary data.</text>
</comment>
<organism evidence="11 12">
    <name type="scientific">Corynebacterium falsenii</name>
    <dbReference type="NCBI Taxonomy" id="108486"/>
    <lineage>
        <taxon>Bacteria</taxon>
        <taxon>Bacillati</taxon>
        <taxon>Actinomycetota</taxon>
        <taxon>Actinomycetes</taxon>
        <taxon>Mycobacteriales</taxon>
        <taxon>Corynebacteriaceae</taxon>
        <taxon>Corynebacterium</taxon>
    </lineage>
</organism>
<dbReference type="Gene3D" id="1.20.1560.10">
    <property type="entry name" value="ABC transporter type 1, transmembrane domain"/>
    <property type="match status" value="1"/>
</dbReference>
<dbReference type="PROSITE" id="PS00211">
    <property type="entry name" value="ABC_TRANSPORTER_1"/>
    <property type="match status" value="1"/>
</dbReference>
<dbReference type="PANTHER" id="PTHR24221">
    <property type="entry name" value="ATP-BINDING CASSETTE SUB-FAMILY B"/>
    <property type="match status" value="1"/>
</dbReference>
<dbReference type="PROSITE" id="PS50929">
    <property type="entry name" value="ABC_TM1F"/>
    <property type="match status" value="1"/>
</dbReference>
<dbReference type="InterPro" id="IPR027417">
    <property type="entry name" value="P-loop_NTPase"/>
</dbReference>
<feature type="transmembrane region" description="Helical" evidence="9">
    <location>
        <begin position="297"/>
        <end position="320"/>
    </location>
</feature>
<dbReference type="InterPro" id="IPR036640">
    <property type="entry name" value="ABC1_TM_sf"/>
</dbReference>
<dbReference type="EMBL" id="QXJK01000005">
    <property type="protein sequence ID" value="RIX34844.1"/>
    <property type="molecule type" value="Genomic_DNA"/>
</dbReference>
<dbReference type="GO" id="GO:0016887">
    <property type="term" value="F:ATP hydrolysis activity"/>
    <property type="evidence" value="ECO:0007669"/>
    <property type="project" value="InterPro"/>
</dbReference>
<feature type="region of interest" description="Disordered" evidence="8">
    <location>
        <begin position="338"/>
        <end position="358"/>
    </location>
</feature>
<dbReference type="RefSeq" id="WP_119664710.1">
    <property type="nucleotide sequence ID" value="NZ_QXJK01000005.1"/>
</dbReference>
<dbReference type="OrthoDB" id="4966664at2"/>
<comment type="similarity">
    <text evidence="7">Belongs to the ABC transporter superfamily. Siderophore-Fe(3+) uptake transporter (SIUT) (TC 3.A.1.21) family.</text>
</comment>
<dbReference type="Proteomes" id="UP000285278">
    <property type="component" value="Unassembled WGS sequence"/>
</dbReference>
<dbReference type="PANTHER" id="PTHR24221:SF654">
    <property type="entry name" value="ATP-BINDING CASSETTE SUB-FAMILY B MEMBER 6"/>
    <property type="match status" value="1"/>
</dbReference>
<dbReference type="STRING" id="1451189.CFAL_07090"/>
<keyword evidence="6 9" id="KW-0472">Membrane</keyword>
<keyword evidence="3 9" id="KW-0812">Transmembrane</keyword>
<dbReference type="GO" id="GO:0005524">
    <property type="term" value="F:ATP binding"/>
    <property type="evidence" value="ECO:0007669"/>
    <property type="project" value="UniProtKB-KW"/>
</dbReference>
<evidence type="ECO:0000256" key="7">
    <source>
        <dbReference type="ARBA" id="ARBA00023455"/>
    </source>
</evidence>
<dbReference type="SUPFAM" id="SSF52540">
    <property type="entry name" value="P-loop containing nucleoside triphosphate hydrolases"/>
    <property type="match status" value="1"/>
</dbReference>
<keyword evidence="2" id="KW-0997">Cell inner membrane</keyword>
<feature type="region of interest" description="Disordered" evidence="8">
    <location>
        <begin position="1"/>
        <end position="22"/>
    </location>
</feature>
<evidence type="ECO:0000256" key="2">
    <source>
        <dbReference type="ARBA" id="ARBA00022519"/>
    </source>
</evidence>
<dbReference type="AlphaFoldDB" id="A0A418Q6Z8"/>
<evidence type="ECO:0000256" key="9">
    <source>
        <dbReference type="SAM" id="Phobius"/>
    </source>
</evidence>
<keyword evidence="5 9" id="KW-1133">Transmembrane helix</keyword>